<dbReference type="Pfam" id="PF01593">
    <property type="entry name" value="Amino_oxidase"/>
    <property type="match status" value="1"/>
</dbReference>
<organism evidence="6 7">
    <name type="scientific">Paramuricea clavata</name>
    <name type="common">Red gorgonian</name>
    <name type="synonym">Violescent sea-whip</name>
    <dbReference type="NCBI Taxonomy" id="317549"/>
    <lineage>
        <taxon>Eukaryota</taxon>
        <taxon>Metazoa</taxon>
        <taxon>Cnidaria</taxon>
        <taxon>Anthozoa</taxon>
        <taxon>Octocorallia</taxon>
        <taxon>Malacalcyonacea</taxon>
        <taxon>Plexauridae</taxon>
        <taxon>Paramuricea</taxon>
    </lineage>
</organism>
<dbReference type="GO" id="GO:0097621">
    <property type="term" value="F:monoamine oxidase activity"/>
    <property type="evidence" value="ECO:0007669"/>
    <property type="project" value="UniProtKB-EC"/>
</dbReference>
<accession>A0A6S7GZ11</accession>
<dbReference type="AlphaFoldDB" id="A0A6S7GZ11"/>
<dbReference type="Gene3D" id="3.50.50.60">
    <property type="entry name" value="FAD/NAD(P)-binding domain"/>
    <property type="match status" value="1"/>
</dbReference>
<dbReference type="OrthoDB" id="7777654at2759"/>
<evidence type="ECO:0000256" key="1">
    <source>
        <dbReference type="ARBA" id="ARBA00004362"/>
    </source>
</evidence>
<evidence type="ECO:0000313" key="7">
    <source>
        <dbReference type="Proteomes" id="UP001152795"/>
    </source>
</evidence>
<dbReference type="PANTHER" id="PTHR43563:SF14">
    <property type="entry name" value="AMINE OXIDASE"/>
    <property type="match status" value="1"/>
</dbReference>
<dbReference type="InterPro" id="IPR050703">
    <property type="entry name" value="Flavin_MAO"/>
</dbReference>
<comment type="similarity">
    <text evidence="2">Belongs to the flavin monoamine oxidase family.</text>
</comment>
<proteinExistence type="inferred from homology"/>
<dbReference type="PANTHER" id="PTHR43563">
    <property type="entry name" value="AMINE OXIDASE"/>
    <property type="match status" value="1"/>
</dbReference>
<dbReference type="EMBL" id="CACRXK020002958">
    <property type="protein sequence ID" value="CAB3996835.1"/>
    <property type="molecule type" value="Genomic_DNA"/>
</dbReference>
<dbReference type="EC" id="1.4.3.4" evidence="3"/>
<comment type="caution">
    <text evidence="6">The sequence shown here is derived from an EMBL/GenBank/DDBJ whole genome shotgun (WGS) entry which is preliminary data.</text>
</comment>
<evidence type="ECO:0000256" key="2">
    <source>
        <dbReference type="ARBA" id="ARBA00005995"/>
    </source>
</evidence>
<evidence type="ECO:0000256" key="3">
    <source>
        <dbReference type="ARBA" id="ARBA00012804"/>
    </source>
</evidence>
<protein>
    <recommendedName>
        <fullName evidence="3">monoamine oxidase</fullName>
        <ecNumber evidence="3">1.4.3.4</ecNumber>
    </recommendedName>
</protein>
<evidence type="ECO:0000313" key="6">
    <source>
        <dbReference type="EMBL" id="CAB3996835.1"/>
    </source>
</evidence>
<dbReference type="InterPro" id="IPR036188">
    <property type="entry name" value="FAD/NAD-bd_sf"/>
</dbReference>
<keyword evidence="7" id="KW-1185">Reference proteome</keyword>
<dbReference type="InterPro" id="IPR002937">
    <property type="entry name" value="Amino_oxidase"/>
</dbReference>
<sequence>MMIVMMVIVMMIVMMANKLSKEISLDDSALSKSLDSQTLENFKQNHCWTKGAKELFDSGCGVVFGAHPSQISLLFFLHYCKCAGGVEPILESSYGSGQEWKIKDGAQTISHRLLQKIGEENVWLQEPVTEISQDNDEKIVVTTASGKKKISSKFLVMAIPPHQALRINFTPCLPFNKEHLLRHMPVGHLIKFIVTYATPFWRENGLSGEIVSFDDFKIFDKHAYENGVSSDENEDTSFVGEAPVSLIYDATSANGNAALVGFISGVAAARWTSQSEEEQKTGVTKFLKKFFGKQAESYLDFAIKDWSKEVWNGGCPVNYTTPGTLSVYGDCLKDPFGRIHWAGTETGTIWSGFMNGAVQAGTRAANEVLQKLYPNFIPIYQDKVVTKISQNSGKNYWNIGILSTLLLVAIFVGIGWF</sequence>
<gene>
    <name evidence="6" type="ORF">PACLA_8A080895</name>
</gene>
<name>A0A6S7GZ11_PARCT</name>
<dbReference type="GO" id="GO:0005741">
    <property type="term" value="C:mitochondrial outer membrane"/>
    <property type="evidence" value="ECO:0007669"/>
    <property type="project" value="UniProtKB-SubCell"/>
</dbReference>
<reference evidence="6" key="1">
    <citation type="submission" date="2020-04" db="EMBL/GenBank/DDBJ databases">
        <authorList>
            <person name="Alioto T."/>
            <person name="Alioto T."/>
            <person name="Gomez Garrido J."/>
        </authorList>
    </citation>
    <scope>NUCLEOTIDE SEQUENCE</scope>
    <source>
        <strain evidence="6">A484AB</strain>
    </source>
</reference>
<feature type="non-terminal residue" evidence="6">
    <location>
        <position position="1"/>
    </location>
</feature>
<dbReference type="SUPFAM" id="SSF54373">
    <property type="entry name" value="FAD-linked reductases, C-terminal domain"/>
    <property type="match status" value="1"/>
</dbReference>
<dbReference type="SUPFAM" id="SSF51905">
    <property type="entry name" value="FAD/NAD(P)-binding domain"/>
    <property type="match status" value="1"/>
</dbReference>
<evidence type="ECO:0000256" key="4">
    <source>
        <dbReference type="ARBA" id="ARBA00048448"/>
    </source>
</evidence>
<dbReference type="Proteomes" id="UP001152795">
    <property type="component" value="Unassembled WGS sequence"/>
</dbReference>
<comment type="subcellular location">
    <subcellularLocation>
        <location evidence="1">Mitochondrion outer membrane</location>
        <topology evidence="1">Single-pass type IV membrane protein</topology>
        <orientation evidence="1">Cytoplasmic side</orientation>
    </subcellularLocation>
</comment>
<feature type="domain" description="Amine oxidase" evidence="5">
    <location>
        <begin position="90"/>
        <end position="369"/>
    </location>
</feature>
<comment type="catalytic activity">
    <reaction evidence="4">
        <text>a secondary aliphatic amine + O2 + H2O = a primary amine + an aldehyde + H2O2</text>
        <dbReference type="Rhea" id="RHEA:26414"/>
        <dbReference type="ChEBI" id="CHEBI:15377"/>
        <dbReference type="ChEBI" id="CHEBI:15379"/>
        <dbReference type="ChEBI" id="CHEBI:16240"/>
        <dbReference type="ChEBI" id="CHEBI:17478"/>
        <dbReference type="ChEBI" id="CHEBI:58855"/>
        <dbReference type="ChEBI" id="CHEBI:65296"/>
        <dbReference type="EC" id="1.4.3.4"/>
    </reaction>
</comment>
<evidence type="ECO:0000259" key="5">
    <source>
        <dbReference type="Pfam" id="PF01593"/>
    </source>
</evidence>